<evidence type="ECO:0000313" key="4">
    <source>
        <dbReference type="Proteomes" id="UP001500751"/>
    </source>
</evidence>
<dbReference type="InterPro" id="IPR011659">
    <property type="entry name" value="WD40"/>
</dbReference>
<sequence>MPRTVRRRASLALSAVTTFGALAGTGVLAASQAHAAAAPPSNGVLAYSWGWSWEEINPDGSGQHEVVPSGPATVGKNVTPVDPQFSFDGKLVAFESAQDLAIWVSNADGTDAHPVGPQGTLPVWSADGSALYFLRDFQVWTIKLDGTGETQILSSVVTGNPRYLQTSASGLMAVGTNQGSQGTTYVVDPVAQTLKGTVVGASAGAVSPDGRHVVSNALLQASPSSPYVGGIYEFDLDGTNPVLLTPSTWNVASRQPAWSPDGTQVEFVGGPDGGDTGMAVVAAAPGGTPHVIPNTTKQPQDGAASWLNGPLYTAPPDPGPVAPPVGPVPPGTHAAVRLGGQDRILSAIATADFAFGNGRPKASVVVLARSDGYADALAGNALAAQKNGPLLLTDGASLDPRVGQELGRILPQGSTVYVLGGVNAISQHTADQLQLAGYRVDRVGGVDRFDTALGIAQRISSHPHSVLVATGTNYPDALAAGSAAAQDPAGGVVLLTADTAMPGNTAEYLRRLDPSKTAIYSVGGQATTAVGTIPSLAGHVTPLRGSDRFGTTLAVASNTTLFPHPATVGLATSANYPDALAGGAFVGLMHGPMLLSDGATVPAGELAWLHGHGAGISTLAVFGGTAAVPNSALQAAANAIWSPGGWRMWP</sequence>
<evidence type="ECO:0000256" key="2">
    <source>
        <dbReference type="SAM" id="SignalP"/>
    </source>
</evidence>
<protein>
    <recommendedName>
        <fullName evidence="5">Cell wall-binding repeat-containing protein</fullName>
    </recommendedName>
</protein>
<dbReference type="InterPro" id="IPR051922">
    <property type="entry name" value="Bact_Sporulation_Assoc"/>
</dbReference>
<evidence type="ECO:0000256" key="1">
    <source>
        <dbReference type="SAM" id="MobiDB-lite"/>
    </source>
</evidence>
<dbReference type="RefSeq" id="WP_344670839.1">
    <property type="nucleotide sequence ID" value="NZ_BAAAQN010000068.1"/>
</dbReference>
<dbReference type="SUPFAM" id="SSF82171">
    <property type="entry name" value="DPP6 N-terminal domain-like"/>
    <property type="match status" value="1"/>
</dbReference>
<dbReference type="Proteomes" id="UP001500751">
    <property type="component" value="Unassembled WGS sequence"/>
</dbReference>
<proteinExistence type="predicted"/>
<dbReference type="InterPro" id="IPR006311">
    <property type="entry name" value="TAT_signal"/>
</dbReference>
<dbReference type="InterPro" id="IPR011042">
    <property type="entry name" value="6-blade_b-propeller_TolB-like"/>
</dbReference>
<dbReference type="EMBL" id="BAAAQN010000068">
    <property type="protein sequence ID" value="GAA2057633.1"/>
    <property type="molecule type" value="Genomic_DNA"/>
</dbReference>
<dbReference type="Pfam" id="PF07676">
    <property type="entry name" value="PD40"/>
    <property type="match status" value="1"/>
</dbReference>
<dbReference type="PANTHER" id="PTHR30032">
    <property type="entry name" value="N-ACETYLMURAMOYL-L-ALANINE AMIDASE-RELATED"/>
    <property type="match status" value="1"/>
</dbReference>
<feature type="signal peptide" evidence="2">
    <location>
        <begin position="1"/>
        <end position="23"/>
    </location>
</feature>
<name>A0ABN2VAS1_9ACTN</name>
<accession>A0ABN2VAS1</accession>
<dbReference type="Pfam" id="PF04122">
    <property type="entry name" value="CW_binding_2"/>
    <property type="match status" value="3"/>
</dbReference>
<keyword evidence="2" id="KW-0732">Signal</keyword>
<feature type="region of interest" description="Disordered" evidence="1">
    <location>
        <begin position="297"/>
        <end position="317"/>
    </location>
</feature>
<dbReference type="PROSITE" id="PS51318">
    <property type="entry name" value="TAT"/>
    <property type="match status" value="1"/>
</dbReference>
<dbReference type="InterPro" id="IPR007253">
    <property type="entry name" value="Cell_wall-bd_2"/>
</dbReference>
<dbReference type="PANTHER" id="PTHR30032:SF8">
    <property type="entry name" value="GERMINATION-SPECIFIC N-ACETYLMURAMOYL-L-ALANINE AMIDASE"/>
    <property type="match status" value="1"/>
</dbReference>
<dbReference type="Gene3D" id="2.120.10.30">
    <property type="entry name" value="TolB, C-terminal domain"/>
    <property type="match status" value="1"/>
</dbReference>
<evidence type="ECO:0000313" key="3">
    <source>
        <dbReference type="EMBL" id="GAA2057633.1"/>
    </source>
</evidence>
<organism evidence="3 4">
    <name type="scientific">Catenulispora yoronensis</name>
    <dbReference type="NCBI Taxonomy" id="450799"/>
    <lineage>
        <taxon>Bacteria</taxon>
        <taxon>Bacillati</taxon>
        <taxon>Actinomycetota</taxon>
        <taxon>Actinomycetes</taxon>
        <taxon>Catenulisporales</taxon>
        <taxon>Catenulisporaceae</taxon>
        <taxon>Catenulispora</taxon>
    </lineage>
</organism>
<feature type="chain" id="PRO_5045115602" description="Cell wall-binding repeat-containing protein" evidence="2">
    <location>
        <begin position="24"/>
        <end position="650"/>
    </location>
</feature>
<keyword evidence="4" id="KW-1185">Reference proteome</keyword>
<dbReference type="Gene3D" id="3.40.50.12090">
    <property type="match status" value="1"/>
</dbReference>
<reference evidence="3 4" key="1">
    <citation type="journal article" date="2019" name="Int. J. Syst. Evol. Microbiol.">
        <title>The Global Catalogue of Microorganisms (GCM) 10K type strain sequencing project: providing services to taxonomists for standard genome sequencing and annotation.</title>
        <authorList>
            <consortium name="The Broad Institute Genomics Platform"/>
            <consortium name="The Broad Institute Genome Sequencing Center for Infectious Disease"/>
            <person name="Wu L."/>
            <person name="Ma J."/>
        </authorList>
    </citation>
    <scope>NUCLEOTIDE SEQUENCE [LARGE SCALE GENOMIC DNA]</scope>
    <source>
        <strain evidence="3 4">JCM 16014</strain>
    </source>
</reference>
<gene>
    <name evidence="3" type="ORF">GCM10009839_78890</name>
</gene>
<evidence type="ECO:0008006" key="5">
    <source>
        <dbReference type="Google" id="ProtNLM"/>
    </source>
</evidence>
<comment type="caution">
    <text evidence="3">The sequence shown here is derived from an EMBL/GenBank/DDBJ whole genome shotgun (WGS) entry which is preliminary data.</text>
</comment>